<proteinExistence type="predicted"/>
<protein>
    <submittedName>
        <fullName evidence="1">Uncharacterized protein</fullName>
    </submittedName>
</protein>
<dbReference type="EMBL" id="GBRH01250677">
    <property type="protein sequence ID" value="JAD47218.1"/>
    <property type="molecule type" value="Transcribed_RNA"/>
</dbReference>
<name>A0A0A9ABC0_ARUDO</name>
<reference evidence="1" key="1">
    <citation type="submission" date="2014-09" db="EMBL/GenBank/DDBJ databases">
        <authorList>
            <person name="Magalhaes I.L.F."/>
            <person name="Oliveira U."/>
            <person name="Santos F.R."/>
            <person name="Vidigal T.H.D.A."/>
            <person name="Brescovit A.D."/>
            <person name="Santos A.J."/>
        </authorList>
    </citation>
    <scope>NUCLEOTIDE SEQUENCE</scope>
    <source>
        <tissue evidence="1">Shoot tissue taken approximately 20 cm above the soil surface</tissue>
    </source>
</reference>
<evidence type="ECO:0000313" key="1">
    <source>
        <dbReference type="EMBL" id="JAD47218.1"/>
    </source>
</evidence>
<organism evidence="1">
    <name type="scientific">Arundo donax</name>
    <name type="common">Giant reed</name>
    <name type="synonym">Donax arundinaceus</name>
    <dbReference type="NCBI Taxonomy" id="35708"/>
    <lineage>
        <taxon>Eukaryota</taxon>
        <taxon>Viridiplantae</taxon>
        <taxon>Streptophyta</taxon>
        <taxon>Embryophyta</taxon>
        <taxon>Tracheophyta</taxon>
        <taxon>Spermatophyta</taxon>
        <taxon>Magnoliopsida</taxon>
        <taxon>Liliopsida</taxon>
        <taxon>Poales</taxon>
        <taxon>Poaceae</taxon>
        <taxon>PACMAD clade</taxon>
        <taxon>Arundinoideae</taxon>
        <taxon>Arundineae</taxon>
        <taxon>Arundo</taxon>
    </lineage>
</organism>
<sequence>MMSLYFHLLMGPYQSILHPTHKHHQGTLCHLFQNPDWKNWRHWKY</sequence>
<reference evidence="1" key="2">
    <citation type="journal article" date="2015" name="Data Brief">
        <title>Shoot transcriptome of the giant reed, Arundo donax.</title>
        <authorList>
            <person name="Barrero R.A."/>
            <person name="Guerrero F.D."/>
            <person name="Moolhuijzen P."/>
            <person name="Goolsby J.A."/>
            <person name="Tidwell J."/>
            <person name="Bellgard S.E."/>
            <person name="Bellgard M.I."/>
        </authorList>
    </citation>
    <scope>NUCLEOTIDE SEQUENCE</scope>
    <source>
        <tissue evidence="1">Shoot tissue taken approximately 20 cm above the soil surface</tissue>
    </source>
</reference>
<dbReference type="AlphaFoldDB" id="A0A0A9ABC0"/>
<accession>A0A0A9ABC0</accession>